<accession>A0ABT4VXS7</accession>
<name>A0ABT4VXS7_9RHOB</name>
<dbReference type="EMBL" id="JAQIIO010000001">
    <property type="protein sequence ID" value="MDA5093068.1"/>
    <property type="molecule type" value="Genomic_DNA"/>
</dbReference>
<feature type="transmembrane region" description="Helical" evidence="1">
    <location>
        <begin position="242"/>
        <end position="261"/>
    </location>
</feature>
<feature type="transmembrane region" description="Helical" evidence="1">
    <location>
        <begin position="304"/>
        <end position="323"/>
    </location>
</feature>
<dbReference type="Proteomes" id="UP001528040">
    <property type="component" value="Unassembled WGS sequence"/>
</dbReference>
<gene>
    <name evidence="2" type="ORF">O2N63_03115</name>
</gene>
<feature type="transmembrane region" description="Helical" evidence="1">
    <location>
        <begin position="68"/>
        <end position="87"/>
    </location>
</feature>
<feature type="transmembrane region" description="Helical" evidence="1">
    <location>
        <begin position="9"/>
        <end position="29"/>
    </location>
</feature>
<feature type="transmembrane region" description="Helical" evidence="1">
    <location>
        <begin position="273"/>
        <end position="292"/>
    </location>
</feature>
<sequence>MSAIPVPSFVWAFAAYLAASLFSALVNHATLGPTGLVYVARQAQYFVWFLIAAQFAPSISERTFKRGFGVIAGILLIWWIGELLQLVPKIGRFSTVGDRLTLNTSGPYETAILAVIIFFVAPARWQKIVMFAVLLATQSRITIAAFLVVWAVARPGRNALLITLIVPIALVFAAASPDLFQAGRLTQTQSPAAMLQDLRDRFDTVMHITSIADYRALVSQGLHDNVDYQTGDASFQVRAFKWALIIKSLGASTTQFLFGWGPGAWGLAVDGHYVRFLGEGGIVGFIAAMYFFALSLTGRDAPRIYRLGFFCMALSCIFIDAATSSKVMSTLWMLAGYFHSRRYRRSENAP</sequence>
<protein>
    <submittedName>
        <fullName evidence="2">Uncharacterized protein</fullName>
    </submittedName>
</protein>
<comment type="caution">
    <text evidence="2">The sequence shown here is derived from an EMBL/GenBank/DDBJ whole genome shotgun (WGS) entry which is preliminary data.</text>
</comment>
<keyword evidence="1" id="KW-0812">Transmembrane</keyword>
<keyword evidence="1" id="KW-1133">Transmembrane helix</keyword>
<evidence type="ECO:0000313" key="2">
    <source>
        <dbReference type="EMBL" id="MDA5093068.1"/>
    </source>
</evidence>
<keyword evidence="1" id="KW-0472">Membrane</keyword>
<organism evidence="2 3">
    <name type="scientific">Aliiroseovarius salicola</name>
    <dbReference type="NCBI Taxonomy" id="3009082"/>
    <lineage>
        <taxon>Bacteria</taxon>
        <taxon>Pseudomonadati</taxon>
        <taxon>Pseudomonadota</taxon>
        <taxon>Alphaproteobacteria</taxon>
        <taxon>Rhodobacterales</taxon>
        <taxon>Paracoccaceae</taxon>
        <taxon>Aliiroseovarius</taxon>
    </lineage>
</organism>
<evidence type="ECO:0000256" key="1">
    <source>
        <dbReference type="SAM" id="Phobius"/>
    </source>
</evidence>
<feature type="transmembrane region" description="Helical" evidence="1">
    <location>
        <begin position="159"/>
        <end position="180"/>
    </location>
</feature>
<dbReference type="RefSeq" id="WP_271052667.1">
    <property type="nucleotide sequence ID" value="NZ_JAQIIO010000001.1"/>
</dbReference>
<evidence type="ECO:0000313" key="3">
    <source>
        <dbReference type="Proteomes" id="UP001528040"/>
    </source>
</evidence>
<keyword evidence="3" id="KW-1185">Reference proteome</keyword>
<feature type="transmembrane region" description="Helical" evidence="1">
    <location>
        <begin position="132"/>
        <end position="153"/>
    </location>
</feature>
<proteinExistence type="predicted"/>
<feature type="transmembrane region" description="Helical" evidence="1">
    <location>
        <begin position="107"/>
        <end position="125"/>
    </location>
</feature>
<reference evidence="2 3" key="1">
    <citation type="submission" date="2023-01" db="EMBL/GenBank/DDBJ databases">
        <authorList>
            <person name="Yoon J.-W."/>
        </authorList>
    </citation>
    <scope>NUCLEOTIDE SEQUENCE [LARGE SCALE GENOMIC DNA]</scope>
    <source>
        <strain evidence="2 3">KMU-50</strain>
    </source>
</reference>